<dbReference type="GO" id="GO:0005829">
    <property type="term" value="C:cytosol"/>
    <property type="evidence" value="ECO:0007669"/>
    <property type="project" value="TreeGrafter"/>
</dbReference>
<dbReference type="SFLD" id="SFLDG01140">
    <property type="entry name" value="C2.B:_Phosphomannomutase_and_P"/>
    <property type="match status" value="1"/>
</dbReference>
<keyword evidence="1" id="KW-0378">Hydrolase</keyword>
<dbReference type="Proteomes" id="UP000051790">
    <property type="component" value="Unassembled WGS sequence"/>
</dbReference>
<keyword evidence="2" id="KW-1185">Reference proteome</keyword>
<dbReference type="Gene3D" id="3.40.50.1000">
    <property type="entry name" value="HAD superfamily/HAD-like"/>
    <property type="match status" value="1"/>
</dbReference>
<dbReference type="AlphaFoldDB" id="A0A0R1QMW5"/>
<dbReference type="RefSeq" id="WP_056963255.1">
    <property type="nucleotide sequence ID" value="NZ_AZEU01000114.1"/>
</dbReference>
<dbReference type="InterPro" id="IPR006379">
    <property type="entry name" value="HAD-SF_hydro_IIB"/>
</dbReference>
<reference evidence="1 2" key="1">
    <citation type="journal article" date="2015" name="Genome Announc.">
        <title>Expanding the biotechnology potential of lactobacilli through comparative genomics of 213 strains and associated genera.</title>
        <authorList>
            <person name="Sun Z."/>
            <person name="Harris H.M."/>
            <person name="McCann A."/>
            <person name="Guo C."/>
            <person name="Argimon S."/>
            <person name="Zhang W."/>
            <person name="Yang X."/>
            <person name="Jeffery I.B."/>
            <person name="Cooney J.C."/>
            <person name="Kagawa T.F."/>
            <person name="Liu W."/>
            <person name="Song Y."/>
            <person name="Salvetti E."/>
            <person name="Wrobel A."/>
            <person name="Rasinkangas P."/>
            <person name="Parkhill J."/>
            <person name="Rea M.C."/>
            <person name="O'Sullivan O."/>
            <person name="Ritari J."/>
            <person name="Douillard F.P."/>
            <person name="Paul Ross R."/>
            <person name="Yang R."/>
            <person name="Briner A.E."/>
            <person name="Felis G.E."/>
            <person name="de Vos W.M."/>
            <person name="Barrangou R."/>
            <person name="Klaenhammer T.R."/>
            <person name="Caufield P.W."/>
            <person name="Cui Y."/>
            <person name="Zhang H."/>
            <person name="O'Toole P.W."/>
        </authorList>
    </citation>
    <scope>NUCLEOTIDE SEQUENCE [LARGE SCALE GENOMIC DNA]</scope>
    <source>
        <strain evidence="1 2">DSM 13343</strain>
    </source>
</reference>
<dbReference type="InterPro" id="IPR000150">
    <property type="entry name" value="Cof"/>
</dbReference>
<dbReference type="SFLD" id="SFLDS00003">
    <property type="entry name" value="Haloacid_Dehalogenase"/>
    <property type="match status" value="1"/>
</dbReference>
<name>A0A0R1QMW5_9LACO</name>
<evidence type="ECO:0000313" key="1">
    <source>
        <dbReference type="EMBL" id="KRL46079.1"/>
    </source>
</evidence>
<dbReference type="GO" id="GO:0016791">
    <property type="term" value="F:phosphatase activity"/>
    <property type="evidence" value="ECO:0007669"/>
    <property type="project" value="UniProtKB-ARBA"/>
</dbReference>
<dbReference type="PANTHER" id="PTHR10000:SF25">
    <property type="entry name" value="PHOSPHATASE YKRA-RELATED"/>
    <property type="match status" value="1"/>
</dbReference>
<protein>
    <submittedName>
        <fullName evidence="1">Cof-like hydrolase</fullName>
    </submittedName>
</protein>
<sequence>MAKALVFFDLDGTLLQADKSVLPEVAQAVQDLRKNGVEPAIATGRNVFEVQYVLDATGIDTIVAANGSYVQAHGRVVHQTLLDPQVVIKFNAYCAAHQDPVGWYNQSGFALSAQNDDTIANYQLLQLNAQVDPDWYADHHVNFMFVFERDQDDTLPQLFPELSMVRNNPRGLDVMQQGVTKMSGIRQLLSQPDFVDIPTYAFGDAQNDLPMFAGVDHPIAMGNGQAENKKQAEFITTANDDHGIVNGLKHFNLI</sequence>
<proteinExistence type="predicted"/>
<dbReference type="InterPro" id="IPR036412">
    <property type="entry name" value="HAD-like_sf"/>
</dbReference>
<accession>A0A0R1QMW5</accession>
<dbReference type="GO" id="GO:0000287">
    <property type="term" value="F:magnesium ion binding"/>
    <property type="evidence" value="ECO:0007669"/>
    <property type="project" value="TreeGrafter"/>
</dbReference>
<dbReference type="PANTHER" id="PTHR10000">
    <property type="entry name" value="PHOSPHOSERINE PHOSPHATASE"/>
    <property type="match status" value="1"/>
</dbReference>
<dbReference type="NCBIfam" id="TIGR00099">
    <property type="entry name" value="Cof-subfamily"/>
    <property type="match status" value="1"/>
</dbReference>
<dbReference type="NCBIfam" id="TIGR01484">
    <property type="entry name" value="HAD-SF-IIB"/>
    <property type="match status" value="1"/>
</dbReference>
<dbReference type="InterPro" id="IPR023214">
    <property type="entry name" value="HAD_sf"/>
</dbReference>
<dbReference type="Gene3D" id="3.30.1240.10">
    <property type="match status" value="1"/>
</dbReference>
<dbReference type="PROSITE" id="PS01229">
    <property type="entry name" value="COF_2"/>
    <property type="match status" value="1"/>
</dbReference>
<comment type="caution">
    <text evidence="1">The sequence shown here is derived from an EMBL/GenBank/DDBJ whole genome shotgun (WGS) entry which is preliminary data.</text>
</comment>
<organism evidence="1 2">
    <name type="scientific">Lacticaseibacillus manihotivorans DSM 13343 = JCM 12514</name>
    <dbReference type="NCBI Taxonomy" id="1423769"/>
    <lineage>
        <taxon>Bacteria</taxon>
        <taxon>Bacillati</taxon>
        <taxon>Bacillota</taxon>
        <taxon>Bacilli</taxon>
        <taxon>Lactobacillales</taxon>
        <taxon>Lactobacillaceae</taxon>
        <taxon>Lacticaseibacillus</taxon>
    </lineage>
</organism>
<evidence type="ECO:0000313" key="2">
    <source>
        <dbReference type="Proteomes" id="UP000051790"/>
    </source>
</evidence>
<dbReference type="Pfam" id="PF08282">
    <property type="entry name" value="Hydrolase_3"/>
    <property type="match status" value="1"/>
</dbReference>
<dbReference type="SUPFAM" id="SSF56784">
    <property type="entry name" value="HAD-like"/>
    <property type="match status" value="1"/>
</dbReference>
<gene>
    <name evidence="1" type="ORF">FD01_GL000532</name>
</gene>
<dbReference type="OrthoDB" id="9810101at2"/>
<dbReference type="EMBL" id="AZEU01000114">
    <property type="protein sequence ID" value="KRL46079.1"/>
    <property type="molecule type" value="Genomic_DNA"/>
</dbReference>
<dbReference type="PATRIC" id="fig|1423769.4.peg.565"/>